<dbReference type="PROSITE" id="PS00107">
    <property type="entry name" value="PROTEIN_KINASE_ATP"/>
    <property type="match status" value="1"/>
</dbReference>
<comment type="caution">
    <text evidence="12">The sequence shown here is derived from an EMBL/GenBank/DDBJ whole genome shotgun (WGS) entry which is preliminary data.</text>
</comment>
<feature type="compositionally biased region" description="Low complexity" evidence="10">
    <location>
        <begin position="59"/>
        <end position="69"/>
    </location>
</feature>
<dbReference type="GO" id="GO:0004709">
    <property type="term" value="F:MAP kinase kinase kinase activity"/>
    <property type="evidence" value="ECO:0007669"/>
    <property type="project" value="UniProtKB-EC"/>
</dbReference>
<proteinExistence type="inferred from homology"/>
<sequence>MNTDTYIHGDFLSPAGNSCGFSGFDSLDRGHPLPRPINSLESANDQGQGHGPVFGTGSGSVSSVSSSGSSDEHTPPLAASRGHVVDNRLSLTMRSPNRGSRTATSPLRARLSGISLDSSTGDGRSECHRLPLPPGSPSSPSSLLTPRSPSSASEGSTCNSSKWRKGRLLGRGTFGHVYLGFNSENGQMCAIKEVKVVSVNQSSKESLKQLNQEITLLSQLSHANIVQYYGSDLSEEGLSVFLEYVSGGSIHKLLQEHGAFGEPVIQNYTRQILSGLAYLHGRNTVHRDIKGENILVDPNDEIKLAGFGVAKHIASSPYRMAPEVVMNTNEYSLPVDIWSLGCTVLEMATSKHPWSPYEGVAVIFKIVNSKDAPEIPEHLSADAKSFIRLCLQREPSARPTAAQLLSHPFVRNQTSVRATNVNMTREAFPLPTFDIEFHGRLLWSCTPTEQTNHPFDRDDASSRLTVPRTLLSPRDNARTIASSMTVSPSSSPLRHDNRSFFLCPPHPSYNTYVGHSYNNDHSVFPTSRPSSRTTIDPWLDIPQFRAQAPTARSPTRIML</sequence>
<feature type="region of interest" description="Disordered" evidence="10">
    <location>
        <begin position="30"/>
        <end position="162"/>
    </location>
</feature>
<keyword evidence="13" id="KW-1185">Reference proteome</keyword>
<evidence type="ECO:0000256" key="4">
    <source>
        <dbReference type="ARBA" id="ARBA00022741"/>
    </source>
</evidence>
<evidence type="ECO:0000256" key="10">
    <source>
        <dbReference type="SAM" id="MobiDB-lite"/>
    </source>
</evidence>
<comment type="catalytic activity">
    <reaction evidence="7">
        <text>L-threonyl-[protein] + ATP = O-phospho-L-threonyl-[protein] + ADP + H(+)</text>
        <dbReference type="Rhea" id="RHEA:46608"/>
        <dbReference type="Rhea" id="RHEA-COMP:11060"/>
        <dbReference type="Rhea" id="RHEA-COMP:11605"/>
        <dbReference type="ChEBI" id="CHEBI:15378"/>
        <dbReference type="ChEBI" id="CHEBI:30013"/>
        <dbReference type="ChEBI" id="CHEBI:30616"/>
        <dbReference type="ChEBI" id="CHEBI:61977"/>
        <dbReference type="ChEBI" id="CHEBI:456216"/>
        <dbReference type="EC" id="2.7.11.25"/>
    </reaction>
</comment>
<evidence type="ECO:0000256" key="5">
    <source>
        <dbReference type="ARBA" id="ARBA00022777"/>
    </source>
</evidence>
<keyword evidence="6 9" id="KW-0067">ATP-binding</keyword>
<feature type="compositionally biased region" description="Low complexity" evidence="10">
    <location>
        <begin position="138"/>
        <end position="153"/>
    </location>
</feature>
<evidence type="ECO:0000256" key="9">
    <source>
        <dbReference type="PROSITE-ProRule" id="PRU10141"/>
    </source>
</evidence>
<dbReference type="EC" id="2.7.11.25" evidence="2"/>
<evidence type="ECO:0000256" key="3">
    <source>
        <dbReference type="ARBA" id="ARBA00022679"/>
    </source>
</evidence>
<keyword evidence="5" id="KW-0418">Kinase</keyword>
<dbReference type="GO" id="GO:0005524">
    <property type="term" value="F:ATP binding"/>
    <property type="evidence" value="ECO:0007669"/>
    <property type="project" value="UniProtKB-UniRule"/>
</dbReference>
<dbReference type="InterPro" id="IPR050538">
    <property type="entry name" value="MAP_kinase_kinase_kinase"/>
</dbReference>
<feature type="domain" description="Protein kinase" evidence="11">
    <location>
        <begin position="163"/>
        <end position="410"/>
    </location>
</feature>
<protein>
    <recommendedName>
        <fullName evidence="2">mitogen-activated protein kinase kinase kinase</fullName>
        <ecNumber evidence="2">2.7.11.25</ecNumber>
    </recommendedName>
</protein>
<evidence type="ECO:0000256" key="7">
    <source>
        <dbReference type="ARBA" id="ARBA00047559"/>
    </source>
</evidence>
<evidence type="ECO:0000256" key="6">
    <source>
        <dbReference type="ARBA" id="ARBA00022840"/>
    </source>
</evidence>
<comment type="similarity">
    <text evidence="1">Belongs to the protein kinase superfamily. STE Ser/Thr protein kinase family. MAP kinase kinase kinase subfamily.</text>
</comment>
<feature type="binding site" evidence="9">
    <location>
        <position position="192"/>
    </location>
    <ligand>
        <name>ATP</name>
        <dbReference type="ChEBI" id="CHEBI:30616"/>
    </ligand>
</feature>
<dbReference type="EMBL" id="JBJXBP010000008">
    <property type="protein sequence ID" value="KAL3812990.1"/>
    <property type="molecule type" value="Genomic_DNA"/>
</dbReference>
<evidence type="ECO:0000259" key="11">
    <source>
        <dbReference type="PROSITE" id="PS50011"/>
    </source>
</evidence>
<accession>A0ABD3RJ14</accession>
<gene>
    <name evidence="12" type="ORF">ACJIZ3_014258</name>
</gene>
<dbReference type="Pfam" id="PF00069">
    <property type="entry name" value="Pkinase"/>
    <property type="match status" value="1"/>
</dbReference>
<feature type="compositionally biased region" description="Gly residues" evidence="10">
    <location>
        <begin position="48"/>
        <end position="58"/>
    </location>
</feature>
<evidence type="ECO:0000256" key="2">
    <source>
        <dbReference type="ARBA" id="ARBA00012406"/>
    </source>
</evidence>
<dbReference type="SUPFAM" id="SSF56112">
    <property type="entry name" value="Protein kinase-like (PK-like)"/>
    <property type="match status" value="1"/>
</dbReference>
<dbReference type="InterPro" id="IPR017441">
    <property type="entry name" value="Protein_kinase_ATP_BS"/>
</dbReference>
<name>A0ABD3RJ14_9LAMI</name>
<dbReference type="Proteomes" id="UP001634393">
    <property type="component" value="Unassembled WGS sequence"/>
</dbReference>
<evidence type="ECO:0000313" key="12">
    <source>
        <dbReference type="EMBL" id="KAL3812990.1"/>
    </source>
</evidence>
<dbReference type="PANTHER" id="PTHR48016:SF8">
    <property type="entry name" value="MITOGEN-ACTIVATED PROTEIN KINASE KINASE KINASE 3"/>
    <property type="match status" value="1"/>
</dbReference>
<dbReference type="SMART" id="SM00220">
    <property type="entry name" value="S_TKc"/>
    <property type="match status" value="1"/>
</dbReference>
<feature type="compositionally biased region" description="Polar residues" evidence="10">
    <location>
        <begin position="89"/>
        <end position="105"/>
    </location>
</feature>
<dbReference type="AlphaFoldDB" id="A0ABD3RJ14"/>
<comment type="catalytic activity">
    <reaction evidence="8">
        <text>L-seryl-[protein] + ATP = O-phospho-L-seryl-[protein] + ADP + H(+)</text>
        <dbReference type="Rhea" id="RHEA:17989"/>
        <dbReference type="Rhea" id="RHEA-COMP:9863"/>
        <dbReference type="Rhea" id="RHEA-COMP:11604"/>
        <dbReference type="ChEBI" id="CHEBI:15378"/>
        <dbReference type="ChEBI" id="CHEBI:29999"/>
        <dbReference type="ChEBI" id="CHEBI:30616"/>
        <dbReference type="ChEBI" id="CHEBI:83421"/>
        <dbReference type="ChEBI" id="CHEBI:456216"/>
        <dbReference type="EC" id="2.7.11.25"/>
    </reaction>
</comment>
<evidence type="ECO:0000256" key="8">
    <source>
        <dbReference type="ARBA" id="ARBA00048329"/>
    </source>
</evidence>
<evidence type="ECO:0000313" key="13">
    <source>
        <dbReference type="Proteomes" id="UP001634393"/>
    </source>
</evidence>
<reference evidence="12 13" key="1">
    <citation type="submission" date="2024-12" db="EMBL/GenBank/DDBJ databases">
        <title>The unique morphological basis and parallel evolutionary history of personate flowers in Penstemon.</title>
        <authorList>
            <person name="Depatie T.H."/>
            <person name="Wessinger C.A."/>
        </authorList>
    </citation>
    <scope>NUCLEOTIDE SEQUENCE [LARGE SCALE GENOMIC DNA]</scope>
    <source>
        <strain evidence="12">WTNN_2</strain>
        <tissue evidence="12">Leaf</tissue>
    </source>
</reference>
<dbReference type="PANTHER" id="PTHR48016">
    <property type="entry name" value="MAP KINASE KINASE KINASE SSK2-RELATED-RELATED"/>
    <property type="match status" value="1"/>
</dbReference>
<dbReference type="InterPro" id="IPR000719">
    <property type="entry name" value="Prot_kinase_dom"/>
</dbReference>
<keyword evidence="3" id="KW-0808">Transferase</keyword>
<organism evidence="12 13">
    <name type="scientific">Penstemon smallii</name>
    <dbReference type="NCBI Taxonomy" id="265156"/>
    <lineage>
        <taxon>Eukaryota</taxon>
        <taxon>Viridiplantae</taxon>
        <taxon>Streptophyta</taxon>
        <taxon>Embryophyta</taxon>
        <taxon>Tracheophyta</taxon>
        <taxon>Spermatophyta</taxon>
        <taxon>Magnoliopsida</taxon>
        <taxon>eudicotyledons</taxon>
        <taxon>Gunneridae</taxon>
        <taxon>Pentapetalae</taxon>
        <taxon>asterids</taxon>
        <taxon>lamiids</taxon>
        <taxon>Lamiales</taxon>
        <taxon>Plantaginaceae</taxon>
        <taxon>Cheloneae</taxon>
        <taxon>Penstemon</taxon>
    </lineage>
</organism>
<keyword evidence="4 9" id="KW-0547">Nucleotide-binding</keyword>
<dbReference type="InterPro" id="IPR011009">
    <property type="entry name" value="Kinase-like_dom_sf"/>
</dbReference>
<dbReference type="Gene3D" id="1.10.510.10">
    <property type="entry name" value="Transferase(Phosphotransferase) domain 1"/>
    <property type="match status" value="1"/>
</dbReference>
<dbReference type="PROSITE" id="PS50011">
    <property type="entry name" value="PROTEIN_KINASE_DOM"/>
    <property type="match status" value="1"/>
</dbReference>
<evidence type="ECO:0000256" key="1">
    <source>
        <dbReference type="ARBA" id="ARBA00006529"/>
    </source>
</evidence>